<feature type="transmembrane region" description="Helical" evidence="1">
    <location>
        <begin position="425"/>
        <end position="451"/>
    </location>
</feature>
<organism evidence="3 4">
    <name type="scientific">Candidatus Berkelbacteria bacterium Licking1014_2</name>
    <dbReference type="NCBI Taxonomy" id="2017146"/>
    <lineage>
        <taxon>Bacteria</taxon>
        <taxon>Candidatus Berkelbacteria</taxon>
    </lineage>
</organism>
<keyword evidence="1" id="KW-0472">Membrane</keyword>
<dbReference type="InterPro" id="IPR036415">
    <property type="entry name" value="Lamin_tail_dom_sf"/>
</dbReference>
<evidence type="ECO:0000313" key="4">
    <source>
        <dbReference type="Proteomes" id="UP000318711"/>
    </source>
</evidence>
<proteinExistence type="predicted"/>
<keyword evidence="1" id="KW-0812">Transmembrane</keyword>
<gene>
    <name evidence="3" type="ORF">CEN88_230</name>
</gene>
<reference evidence="3 4" key="1">
    <citation type="submission" date="2017-07" db="EMBL/GenBank/DDBJ databases">
        <title>Mechanisms for carbon and nitrogen cycling indicate functional differentiation within the Candidate Phyla Radiation.</title>
        <authorList>
            <person name="Danczak R.E."/>
            <person name="Johnston M.D."/>
            <person name="Kenah C."/>
            <person name="Slattery M."/>
            <person name="Wrighton K.C."/>
            <person name="Wilkins M.J."/>
        </authorList>
    </citation>
    <scope>NUCLEOTIDE SEQUENCE [LARGE SCALE GENOMIC DNA]</scope>
    <source>
        <strain evidence="3">Licking1014_2</strain>
    </source>
</reference>
<name>A0A554LWI2_9BACT</name>
<dbReference type="Gene3D" id="2.60.40.1260">
    <property type="entry name" value="Lamin Tail domain"/>
    <property type="match status" value="1"/>
</dbReference>
<sequence length="474" mass="52879">MIFTIPMVIKKYSNILKNVGMLLVMILMILWGCFVIGRMDKVLAKDIQPQLLATKIMYNPSGSDTGYEWLELQNQGDEITITGDGGKNSWRFFDGSNHLLKLTQPLVIPSGGFFILADDKNKFLQQFPDYQSPIVETAMTLANKGDVLKLSTDGGQTYFWQLVYTFNMGGDGDGGYLIWQNDFWQPSQKLTPQSKAVYSQDIIISEVLANPVSGQSEFVELYNRGEQEINLLGWQIDDQTAGSSVYTISEDVIIPAGGYTFFDKEKTKLVFNDDGDEVRLLNPDQELVYTTPFFDKQADGVSFARRDDDGVWDSTIAPTPGEKNIIQKPAARIIVTVQLPPPPAENNSTIESLIIEAMPPITEAPWEIIPPPVGEEKTINRQLLEEIKNAIIKPAAAAGGGQQTTLQLRSGQATNSQRLTISSKYILYLKLTLVGLTILLIIIYFSGLWYIPQKIQRKPKIWPKNLGENSGRAP</sequence>
<dbReference type="PROSITE" id="PS51841">
    <property type="entry name" value="LTD"/>
    <property type="match status" value="1"/>
</dbReference>
<accession>A0A554LWI2</accession>
<feature type="transmembrane region" description="Helical" evidence="1">
    <location>
        <begin position="21"/>
        <end position="39"/>
    </location>
</feature>
<dbReference type="Proteomes" id="UP000318711">
    <property type="component" value="Unassembled WGS sequence"/>
</dbReference>
<dbReference type="InterPro" id="IPR001322">
    <property type="entry name" value="Lamin_tail_dom"/>
</dbReference>
<feature type="domain" description="LTD" evidence="2">
    <location>
        <begin position="186"/>
        <end position="319"/>
    </location>
</feature>
<evidence type="ECO:0000313" key="3">
    <source>
        <dbReference type="EMBL" id="TSC97009.1"/>
    </source>
</evidence>
<dbReference type="Pfam" id="PF00932">
    <property type="entry name" value="LTD"/>
    <property type="match status" value="1"/>
</dbReference>
<dbReference type="EMBL" id="VMGL01000022">
    <property type="protein sequence ID" value="TSC97009.1"/>
    <property type="molecule type" value="Genomic_DNA"/>
</dbReference>
<protein>
    <recommendedName>
        <fullName evidence="2">LTD domain-containing protein</fullName>
    </recommendedName>
</protein>
<evidence type="ECO:0000256" key="1">
    <source>
        <dbReference type="SAM" id="Phobius"/>
    </source>
</evidence>
<comment type="caution">
    <text evidence="3">The sequence shown here is derived from an EMBL/GenBank/DDBJ whole genome shotgun (WGS) entry which is preliminary data.</text>
</comment>
<evidence type="ECO:0000259" key="2">
    <source>
        <dbReference type="PROSITE" id="PS51841"/>
    </source>
</evidence>
<dbReference type="AlphaFoldDB" id="A0A554LWI2"/>
<keyword evidence="1" id="KW-1133">Transmembrane helix</keyword>
<dbReference type="SUPFAM" id="SSF74853">
    <property type="entry name" value="Lamin A/C globular tail domain"/>
    <property type="match status" value="1"/>
</dbReference>